<organism evidence="1">
    <name type="scientific">Arundo donax</name>
    <name type="common">Giant reed</name>
    <name type="synonym">Donax arundinaceus</name>
    <dbReference type="NCBI Taxonomy" id="35708"/>
    <lineage>
        <taxon>Eukaryota</taxon>
        <taxon>Viridiplantae</taxon>
        <taxon>Streptophyta</taxon>
        <taxon>Embryophyta</taxon>
        <taxon>Tracheophyta</taxon>
        <taxon>Spermatophyta</taxon>
        <taxon>Magnoliopsida</taxon>
        <taxon>Liliopsida</taxon>
        <taxon>Poales</taxon>
        <taxon>Poaceae</taxon>
        <taxon>PACMAD clade</taxon>
        <taxon>Arundinoideae</taxon>
        <taxon>Arundineae</taxon>
        <taxon>Arundo</taxon>
    </lineage>
</organism>
<name>A0A0A8YQY4_ARUDO</name>
<sequence length="34" mass="3831">MKNQNITSQLMKRMTMKIRVSSAPKLPVGFGSHL</sequence>
<evidence type="ECO:0000313" key="1">
    <source>
        <dbReference type="EMBL" id="JAD27280.1"/>
    </source>
</evidence>
<protein>
    <submittedName>
        <fullName evidence="1">Uncharacterized protein</fullName>
    </submittedName>
</protein>
<proteinExistence type="predicted"/>
<dbReference type="AlphaFoldDB" id="A0A0A8YQY4"/>
<reference evidence="1" key="2">
    <citation type="journal article" date="2015" name="Data Brief">
        <title>Shoot transcriptome of the giant reed, Arundo donax.</title>
        <authorList>
            <person name="Barrero R.A."/>
            <person name="Guerrero F.D."/>
            <person name="Moolhuijzen P."/>
            <person name="Goolsby J.A."/>
            <person name="Tidwell J."/>
            <person name="Bellgard S.E."/>
            <person name="Bellgard M.I."/>
        </authorList>
    </citation>
    <scope>NUCLEOTIDE SEQUENCE</scope>
    <source>
        <tissue evidence="1">Shoot tissue taken approximately 20 cm above the soil surface</tissue>
    </source>
</reference>
<reference evidence="1" key="1">
    <citation type="submission" date="2014-09" db="EMBL/GenBank/DDBJ databases">
        <authorList>
            <person name="Magalhaes I.L.F."/>
            <person name="Oliveira U."/>
            <person name="Santos F.R."/>
            <person name="Vidigal T.H.D.A."/>
            <person name="Brescovit A.D."/>
            <person name="Santos A.J."/>
        </authorList>
    </citation>
    <scope>NUCLEOTIDE SEQUENCE</scope>
    <source>
        <tissue evidence="1">Shoot tissue taken approximately 20 cm above the soil surface</tissue>
    </source>
</reference>
<accession>A0A0A8YQY4</accession>
<dbReference type="EMBL" id="GBRH01270615">
    <property type="protein sequence ID" value="JAD27280.1"/>
    <property type="molecule type" value="Transcribed_RNA"/>
</dbReference>